<proteinExistence type="predicted"/>
<dbReference type="AlphaFoldDB" id="L7JS59"/>
<accession>L7JS59</accession>
<dbReference type="EMBL" id="JH994056">
    <property type="protein sequence ID" value="ELQ74249.1"/>
    <property type="molecule type" value="Genomic_DNA"/>
</dbReference>
<reference evidence="1 2" key="1">
    <citation type="journal article" date="2012" name="PLoS Pathog.">
        <title>The genome of the obligate intracellular parasite Trachipleistophora hominis: new insights into microsporidian genome dynamics and reductive evolution.</title>
        <authorList>
            <person name="Heinz E."/>
            <person name="Williams T.A."/>
            <person name="Nakjang S."/>
            <person name="Noel C.J."/>
            <person name="Swan D.C."/>
            <person name="Goldberg A.V."/>
            <person name="Harris S.R."/>
            <person name="Weinmaier T."/>
            <person name="Markert S."/>
            <person name="Becher D."/>
            <person name="Bernhardt J."/>
            <person name="Dagan T."/>
            <person name="Hacker C."/>
            <person name="Lucocq J.M."/>
            <person name="Schweder T."/>
            <person name="Rattei T."/>
            <person name="Hall N."/>
            <person name="Hirt R.P."/>
            <person name="Embley T.M."/>
        </authorList>
    </citation>
    <scope>NUCLEOTIDE SEQUENCE [LARGE SCALE GENOMIC DNA]</scope>
</reference>
<dbReference type="VEuPathDB" id="MicrosporidiaDB:THOM_2826"/>
<evidence type="ECO:0000313" key="2">
    <source>
        <dbReference type="Proteomes" id="UP000011185"/>
    </source>
</evidence>
<dbReference type="OrthoDB" id="2191506at2759"/>
<keyword evidence="2" id="KW-1185">Reference proteome</keyword>
<name>L7JS59_TRAHO</name>
<dbReference type="HOGENOM" id="CLU_1687968_0_0_1"/>
<protein>
    <submittedName>
        <fullName evidence="1">Uncharacterized protein</fullName>
    </submittedName>
</protein>
<sequence length="156" mass="18219">MRRFAELVDSNVFANKRIALVENGYTDVTFMIEELMKIMNLQKLISFYKNKTYYDHISADINTIFESQCAFTNNTIVDDFYTAYTLFGAIIEHGVCVYRSDSFDYKWTRGFDLLIVVSPLESGFSTVYDGTIKIMDRDIVYYEFKYKVNESIGLLK</sequence>
<dbReference type="Proteomes" id="UP000011185">
    <property type="component" value="Unassembled WGS sequence"/>
</dbReference>
<organism evidence="1 2">
    <name type="scientific">Trachipleistophora hominis</name>
    <name type="common">Microsporidian parasite</name>
    <dbReference type="NCBI Taxonomy" id="72359"/>
    <lineage>
        <taxon>Eukaryota</taxon>
        <taxon>Fungi</taxon>
        <taxon>Fungi incertae sedis</taxon>
        <taxon>Microsporidia</taxon>
        <taxon>Pleistophoridae</taxon>
        <taxon>Trachipleistophora</taxon>
    </lineage>
</organism>
<evidence type="ECO:0000313" key="1">
    <source>
        <dbReference type="EMBL" id="ELQ74249.1"/>
    </source>
</evidence>
<gene>
    <name evidence="1" type="ORF">THOM_2826</name>
</gene>
<dbReference type="OMA" id="YYEFKYK"/>
<dbReference type="InParanoid" id="L7JS59"/>